<keyword evidence="19" id="KW-1185">Reference proteome</keyword>
<dbReference type="GO" id="GO:0071425">
    <property type="term" value="P:hematopoietic stem cell proliferation"/>
    <property type="evidence" value="ECO:0007669"/>
    <property type="project" value="Ensembl"/>
</dbReference>
<feature type="repeat" description="BRCA2" evidence="15">
    <location>
        <begin position="1619"/>
        <end position="1653"/>
    </location>
</feature>
<dbReference type="InterPro" id="IPR015525">
    <property type="entry name" value="BRCA2"/>
</dbReference>
<dbReference type="InterPro" id="IPR015188">
    <property type="entry name" value="BRCA2_OB_3"/>
</dbReference>
<dbReference type="CDD" id="cd04495">
    <property type="entry name" value="BRCA2DBD_OB3"/>
    <property type="match status" value="1"/>
</dbReference>
<dbReference type="GO" id="GO:0000800">
    <property type="term" value="C:lateral element"/>
    <property type="evidence" value="ECO:0007669"/>
    <property type="project" value="Ensembl"/>
</dbReference>
<gene>
    <name evidence="18" type="primary">Brca2</name>
</gene>
<dbReference type="CDD" id="cd04493">
    <property type="entry name" value="BRCA2DBD_OB1"/>
    <property type="match status" value="1"/>
</dbReference>
<evidence type="ECO:0000256" key="8">
    <source>
        <dbReference type="ARBA" id="ARBA00023125"/>
    </source>
</evidence>
<name>A0A8C6RZJ0_NANGA</name>
<feature type="repeat" description="BRCA2" evidence="15">
    <location>
        <begin position="972"/>
        <end position="1006"/>
    </location>
</feature>
<dbReference type="Ensembl" id="ENSNGAT00000030646.1">
    <property type="protein sequence ID" value="ENSNGAP00000024933.1"/>
    <property type="gene ID" value="ENSNGAG00000023032.1"/>
</dbReference>
<feature type="compositionally biased region" description="Polar residues" evidence="16">
    <location>
        <begin position="369"/>
        <end position="378"/>
    </location>
</feature>
<dbReference type="Pfam" id="PF00634">
    <property type="entry name" value="BRCA2"/>
    <property type="match status" value="7"/>
</dbReference>
<dbReference type="SMART" id="SM01341">
    <property type="entry name" value="Tower"/>
    <property type="match status" value="1"/>
</dbReference>
<feature type="region of interest" description="Disordered" evidence="16">
    <location>
        <begin position="2321"/>
        <end position="2342"/>
    </location>
</feature>
<dbReference type="GO" id="GO:1990426">
    <property type="term" value="P:mitotic recombination-dependent replication fork processing"/>
    <property type="evidence" value="ECO:0007669"/>
    <property type="project" value="Ensembl"/>
</dbReference>
<dbReference type="InterPro" id="IPR055077">
    <property type="entry name" value="BRCA2_TR2"/>
</dbReference>
<feature type="region of interest" description="Disordered" evidence="16">
    <location>
        <begin position="319"/>
        <end position="378"/>
    </location>
</feature>
<dbReference type="GO" id="GO:0006289">
    <property type="term" value="P:nucleotide-excision repair"/>
    <property type="evidence" value="ECO:0007669"/>
    <property type="project" value="Ensembl"/>
</dbReference>
<dbReference type="Pfam" id="PF09169">
    <property type="entry name" value="BRCA-2_helical"/>
    <property type="match status" value="1"/>
</dbReference>
<dbReference type="GO" id="GO:0005654">
    <property type="term" value="C:nucleoplasm"/>
    <property type="evidence" value="ECO:0007669"/>
    <property type="project" value="Ensembl"/>
</dbReference>
<evidence type="ECO:0000256" key="1">
    <source>
        <dbReference type="ARBA" id="ARBA00004123"/>
    </source>
</evidence>
<dbReference type="InterPro" id="IPR015187">
    <property type="entry name" value="BRCA2_OB_1"/>
</dbReference>
<dbReference type="Proteomes" id="UP000694381">
    <property type="component" value="Unassembled WGS sequence"/>
</dbReference>
<evidence type="ECO:0000256" key="5">
    <source>
        <dbReference type="ARBA" id="ARBA00022737"/>
    </source>
</evidence>
<dbReference type="CDD" id="cd04494">
    <property type="entry name" value="BRCA2DBD_OB2"/>
    <property type="match status" value="1"/>
</dbReference>
<dbReference type="GO" id="GO:0043015">
    <property type="term" value="F:gamma-tubulin binding"/>
    <property type="evidence" value="ECO:0007669"/>
    <property type="project" value="Ensembl"/>
</dbReference>
<dbReference type="GO" id="GO:0000724">
    <property type="term" value="P:double-strand break repair via homologous recombination"/>
    <property type="evidence" value="ECO:0007669"/>
    <property type="project" value="Ensembl"/>
</dbReference>
<dbReference type="SUPFAM" id="SSF50249">
    <property type="entry name" value="Nucleic acid-binding proteins"/>
    <property type="match status" value="3"/>
</dbReference>
<keyword evidence="4" id="KW-0597">Phosphoprotein</keyword>
<dbReference type="GO" id="GO:0005813">
    <property type="term" value="C:centrosome"/>
    <property type="evidence" value="ECO:0007669"/>
    <property type="project" value="UniProtKB-SubCell"/>
</dbReference>
<evidence type="ECO:0000256" key="13">
    <source>
        <dbReference type="ARBA" id="ARBA00068762"/>
    </source>
</evidence>
<dbReference type="GO" id="GO:0051298">
    <property type="term" value="P:centrosome duplication"/>
    <property type="evidence" value="ECO:0007669"/>
    <property type="project" value="Ensembl"/>
</dbReference>
<dbReference type="GO" id="GO:0010225">
    <property type="term" value="P:response to UV-C"/>
    <property type="evidence" value="ECO:0007669"/>
    <property type="project" value="Ensembl"/>
</dbReference>
<keyword evidence="8" id="KW-0238">DNA-binding</keyword>
<protein>
    <recommendedName>
        <fullName evidence="13">Breast cancer type 2 susceptibility protein homolog</fullName>
    </recommendedName>
    <alternativeName>
        <fullName evidence="14">Fanconi anemia group D1 protein homolog</fullName>
    </alternativeName>
</protein>
<dbReference type="InterPro" id="IPR012340">
    <property type="entry name" value="NA-bd_OB-fold"/>
</dbReference>
<dbReference type="GO" id="GO:0071479">
    <property type="term" value="P:cellular response to ionizing radiation"/>
    <property type="evidence" value="ECO:0007669"/>
    <property type="project" value="Ensembl"/>
</dbReference>
<dbReference type="GO" id="GO:0033600">
    <property type="term" value="P:negative regulation of mammary gland epithelial cell proliferation"/>
    <property type="evidence" value="ECO:0007669"/>
    <property type="project" value="Ensembl"/>
</dbReference>
<dbReference type="GeneTree" id="ENSGT00390000003602"/>
<evidence type="ECO:0000256" key="6">
    <source>
        <dbReference type="ARBA" id="ARBA00022763"/>
    </source>
</evidence>
<feature type="compositionally biased region" description="Basic and acidic residues" evidence="16">
    <location>
        <begin position="328"/>
        <end position="349"/>
    </location>
</feature>
<dbReference type="GO" id="GO:1990391">
    <property type="term" value="C:DNA repair complex"/>
    <property type="evidence" value="ECO:0007669"/>
    <property type="project" value="Ensembl"/>
</dbReference>
<evidence type="ECO:0000256" key="11">
    <source>
        <dbReference type="ARBA" id="ARBA00023212"/>
    </source>
</evidence>
<dbReference type="Pfam" id="PF09103">
    <property type="entry name" value="BRCA-2_OB1"/>
    <property type="match status" value="1"/>
</dbReference>
<evidence type="ECO:0000256" key="12">
    <source>
        <dbReference type="ARBA" id="ARBA00023242"/>
    </source>
</evidence>
<dbReference type="GO" id="GO:0007420">
    <property type="term" value="P:brain development"/>
    <property type="evidence" value="ECO:0007669"/>
    <property type="project" value="Ensembl"/>
</dbReference>
<dbReference type="Gene3D" id="6.10.70.10">
    <property type="match status" value="1"/>
</dbReference>
<keyword evidence="9" id="KW-0233">DNA recombination</keyword>
<keyword evidence="12" id="KW-0539">Nucleus</keyword>
<dbReference type="GO" id="GO:0010485">
    <property type="term" value="F:histone H4 acetyltransferase activity"/>
    <property type="evidence" value="ECO:0007669"/>
    <property type="project" value="Ensembl"/>
</dbReference>
<dbReference type="GO" id="GO:0045931">
    <property type="term" value="P:positive regulation of mitotic cell cycle"/>
    <property type="evidence" value="ECO:0007669"/>
    <property type="project" value="Ensembl"/>
</dbReference>
<dbReference type="SUPFAM" id="SSF81878">
    <property type="entry name" value="BRCA2 tower domain"/>
    <property type="match status" value="1"/>
</dbReference>
<keyword evidence="5" id="KW-0677">Repeat</keyword>
<evidence type="ECO:0000256" key="9">
    <source>
        <dbReference type="ARBA" id="ARBA00023172"/>
    </source>
</evidence>
<feature type="region of interest" description="Disordered" evidence="16">
    <location>
        <begin position="3140"/>
        <end position="3175"/>
    </location>
</feature>
<evidence type="ECO:0000256" key="10">
    <source>
        <dbReference type="ARBA" id="ARBA00023204"/>
    </source>
</evidence>
<dbReference type="InterPro" id="IPR002093">
    <property type="entry name" value="BRCA2_repeat"/>
</dbReference>
<dbReference type="InterPro" id="IPR015205">
    <property type="entry name" value="Tower_dom"/>
</dbReference>
<dbReference type="FunFam" id="2.40.50.140:FF:000205">
    <property type="entry name" value="Breast cancer susceptibility protein 2"/>
    <property type="match status" value="1"/>
</dbReference>
<dbReference type="Pfam" id="PF22687">
    <property type="entry name" value="BRCA2_TR2"/>
    <property type="match status" value="1"/>
</dbReference>
<dbReference type="InterPro" id="IPR048262">
    <property type="entry name" value="BRCA2_OB_2_dom"/>
</dbReference>
<dbReference type="GO" id="GO:0030330">
    <property type="term" value="P:DNA damage response, signal transduction by p53 class mediator"/>
    <property type="evidence" value="ECO:0007669"/>
    <property type="project" value="Ensembl"/>
</dbReference>
<dbReference type="GO" id="GO:0045893">
    <property type="term" value="P:positive regulation of DNA-templated transcription"/>
    <property type="evidence" value="ECO:0007669"/>
    <property type="project" value="Ensembl"/>
</dbReference>
<dbReference type="GO" id="GO:0042802">
    <property type="term" value="F:identical protein binding"/>
    <property type="evidence" value="ECO:0007669"/>
    <property type="project" value="Ensembl"/>
</dbReference>
<dbReference type="GO" id="GO:0001833">
    <property type="term" value="P:inner cell mass cell proliferation"/>
    <property type="evidence" value="ECO:0007669"/>
    <property type="project" value="Ensembl"/>
</dbReference>
<dbReference type="Pfam" id="PF21318">
    <property type="entry name" value="BRCA2DBD_OB2"/>
    <property type="match status" value="1"/>
</dbReference>
<keyword evidence="3" id="KW-0963">Cytoplasm</keyword>
<dbReference type="GO" id="GO:0000722">
    <property type="term" value="P:telomere maintenance via recombination"/>
    <property type="evidence" value="ECO:0007669"/>
    <property type="project" value="Ensembl"/>
</dbReference>
<keyword evidence="7" id="KW-0832">Ubl conjugation</keyword>
<feature type="domain" description="Tower" evidence="17">
    <location>
        <begin position="2752"/>
        <end position="2793"/>
    </location>
</feature>
<evidence type="ECO:0000256" key="14">
    <source>
        <dbReference type="ARBA" id="ARBA00082814"/>
    </source>
</evidence>
<evidence type="ECO:0000256" key="4">
    <source>
        <dbReference type="ARBA" id="ARBA00022553"/>
    </source>
</evidence>
<keyword evidence="6" id="KW-0227">DNA damage</keyword>
<dbReference type="GO" id="GO:0032465">
    <property type="term" value="P:regulation of cytokinesis"/>
    <property type="evidence" value="ECO:0007669"/>
    <property type="project" value="Ensembl"/>
</dbReference>
<feature type="region of interest" description="Disordered" evidence="16">
    <location>
        <begin position="3220"/>
        <end position="3243"/>
    </location>
</feature>
<dbReference type="GO" id="GO:0002020">
    <property type="term" value="F:protease binding"/>
    <property type="evidence" value="ECO:0007669"/>
    <property type="project" value="Ensembl"/>
</dbReference>
<dbReference type="GO" id="GO:0070200">
    <property type="term" value="P:establishment of protein localization to telomere"/>
    <property type="evidence" value="ECO:0007669"/>
    <property type="project" value="Ensembl"/>
</dbReference>
<evidence type="ECO:0000256" key="7">
    <source>
        <dbReference type="ARBA" id="ARBA00022843"/>
    </source>
</evidence>
<dbReference type="GO" id="GO:0010484">
    <property type="term" value="F:histone H3 acetyltransferase activity"/>
    <property type="evidence" value="ECO:0007669"/>
    <property type="project" value="Ensembl"/>
</dbReference>
<feature type="repeat" description="BRCA2" evidence="15">
    <location>
        <begin position="1383"/>
        <end position="1417"/>
    </location>
</feature>
<keyword evidence="10" id="KW-0234">DNA repair</keyword>
<dbReference type="PANTHER" id="PTHR11289:SF0">
    <property type="entry name" value="BREAST CANCER TYPE 2 SUSCEPTIBILITY PROTEIN"/>
    <property type="match status" value="1"/>
</dbReference>
<dbReference type="OMA" id="CWYTKLG"/>
<dbReference type="GO" id="GO:0010332">
    <property type="term" value="P:response to gamma radiation"/>
    <property type="evidence" value="ECO:0007669"/>
    <property type="project" value="Ensembl"/>
</dbReference>
<evidence type="ECO:0000313" key="19">
    <source>
        <dbReference type="Proteomes" id="UP000694381"/>
    </source>
</evidence>
<dbReference type="PIRSF" id="PIRSF002397">
    <property type="entry name" value="BRCA2"/>
    <property type="match status" value="1"/>
</dbReference>
<dbReference type="SUPFAM" id="SSF81872">
    <property type="entry name" value="BRCA2 helical domain"/>
    <property type="match status" value="1"/>
</dbReference>
<proteinExistence type="predicted"/>
<dbReference type="GO" id="GO:0030141">
    <property type="term" value="C:secretory granule"/>
    <property type="evidence" value="ECO:0007669"/>
    <property type="project" value="Ensembl"/>
</dbReference>
<evidence type="ECO:0000256" key="15">
    <source>
        <dbReference type="PROSITE-ProRule" id="PRU00032"/>
    </source>
</evidence>
<evidence type="ECO:0000259" key="17">
    <source>
        <dbReference type="SMART" id="SM01341"/>
    </source>
</evidence>
<accession>A0A8C6RZJ0</accession>
<dbReference type="GO" id="GO:0001556">
    <property type="term" value="P:oocyte maturation"/>
    <property type="evidence" value="ECO:0007669"/>
    <property type="project" value="Ensembl"/>
</dbReference>
<dbReference type="GO" id="GO:0000152">
    <property type="term" value="C:nuclear ubiquitin ligase complex"/>
    <property type="evidence" value="ECO:0007669"/>
    <property type="project" value="Ensembl"/>
</dbReference>
<comment type="subcellular location">
    <subcellularLocation>
        <location evidence="2">Cytoplasm</location>
        <location evidence="2">Cytoskeleton</location>
        <location evidence="2">Microtubule organizing center</location>
        <location evidence="2">Centrosome</location>
    </subcellularLocation>
    <subcellularLocation>
        <location evidence="1">Nucleus</location>
    </subcellularLocation>
</comment>
<organism evidence="18 19">
    <name type="scientific">Nannospalax galili</name>
    <name type="common">Northern Israeli blind subterranean mole rat</name>
    <name type="synonym">Spalax galili</name>
    <dbReference type="NCBI Taxonomy" id="1026970"/>
    <lineage>
        <taxon>Eukaryota</taxon>
        <taxon>Metazoa</taxon>
        <taxon>Chordata</taxon>
        <taxon>Craniata</taxon>
        <taxon>Vertebrata</taxon>
        <taxon>Euteleostomi</taxon>
        <taxon>Mammalia</taxon>
        <taxon>Eutheria</taxon>
        <taxon>Euarchontoglires</taxon>
        <taxon>Glires</taxon>
        <taxon>Rodentia</taxon>
        <taxon>Myomorpha</taxon>
        <taxon>Muroidea</taxon>
        <taxon>Spalacidae</taxon>
        <taxon>Spalacinae</taxon>
        <taxon>Nannospalax</taxon>
    </lineage>
</organism>
<dbReference type="GO" id="GO:0090398">
    <property type="term" value="P:cellular senescence"/>
    <property type="evidence" value="ECO:0007669"/>
    <property type="project" value="Ensembl"/>
</dbReference>
<feature type="repeat" description="BRCA2" evidence="15">
    <location>
        <begin position="1482"/>
        <end position="1516"/>
    </location>
</feature>
<reference evidence="18" key="1">
    <citation type="submission" date="2025-08" db="UniProtKB">
        <authorList>
            <consortium name="Ensembl"/>
        </authorList>
    </citation>
    <scope>IDENTIFICATION</scope>
</reference>
<dbReference type="InterPro" id="IPR036315">
    <property type="entry name" value="BRCA2_hlx_sf"/>
</dbReference>
<dbReference type="GO" id="GO:0042771">
    <property type="term" value="P:intrinsic apoptotic signaling pathway in response to DNA damage by p53 class mediator"/>
    <property type="evidence" value="ECO:0007669"/>
    <property type="project" value="Ensembl"/>
</dbReference>
<reference evidence="18" key="2">
    <citation type="submission" date="2025-09" db="UniProtKB">
        <authorList>
            <consortium name="Ensembl"/>
        </authorList>
    </citation>
    <scope>IDENTIFICATION</scope>
</reference>
<dbReference type="GO" id="GO:0033593">
    <property type="term" value="C:BRCA2-MAGE-D1 complex"/>
    <property type="evidence" value="ECO:0007669"/>
    <property type="project" value="Ensembl"/>
</dbReference>
<feature type="repeat" description="BRCA2" evidence="15">
    <location>
        <begin position="1922"/>
        <end position="1956"/>
    </location>
</feature>
<dbReference type="GO" id="GO:0003697">
    <property type="term" value="F:single-stranded DNA binding"/>
    <property type="evidence" value="ECO:0007669"/>
    <property type="project" value="Ensembl"/>
</dbReference>
<dbReference type="GO" id="GO:0005829">
    <property type="term" value="C:cytosol"/>
    <property type="evidence" value="ECO:0007669"/>
    <property type="project" value="Ensembl"/>
</dbReference>
<dbReference type="PROSITE" id="PS50138">
    <property type="entry name" value="BRCA2_REPEAT"/>
    <property type="match status" value="7"/>
</dbReference>
<dbReference type="InterPro" id="IPR015252">
    <property type="entry name" value="BRCA2_hlx"/>
</dbReference>
<dbReference type="Pfam" id="PF09121">
    <property type="entry name" value="Tower"/>
    <property type="match status" value="1"/>
</dbReference>
<dbReference type="GO" id="GO:0008585">
    <property type="term" value="P:female gonad development"/>
    <property type="evidence" value="ECO:0007669"/>
    <property type="project" value="Ensembl"/>
</dbReference>
<evidence type="ECO:0000313" key="18">
    <source>
        <dbReference type="Ensembl" id="ENSNGAP00000024933.1"/>
    </source>
</evidence>
<dbReference type="GO" id="GO:0010165">
    <property type="term" value="P:response to X-ray"/>
    <property type="evidence" value="ECO:0007669"/>
    <property type="project" value="Ensembl"/>
</dbReference>
<dbReference type="GO" id="GO:0000781">
    <property type="term" value="C:chromosome, telomeric region"/>
    <property type="evidence" value="ECO:0007669"/>
    <property type="project" value="Ensembl"/>
</dbReference>
<dbReference type="GO" id="GO:0007283">
    <property type="term" value="P:spermatogenesis"/>
    <property type="evidence" value="ECO:0007669"/>
    <property type="project" value="Ensembl"/>
</dbReference>
<feature type="compositionally biased region" description="Polar residues" evidence="16">
    <location>
        <begin position="3140"/>
        <end position="3154"/>
    </location>
</feature>
<dbReference type="GO" id="GO:0007141">
    <property type="term" value="P:male meiosis I"/>
    <property type="evidence" value="ECO:0007669"/>
    <property type="project" value="Ensembl"/>
</dbReference>
<dbReference type="PANTHER" id="PTHR11289">
    <property type="entry name" value="BREAST CANCER TYPE 2 SUSCEPTIBILITY PROTEIN BRCA2"/>
    <property type="match status" value="1"/>
</dbReference>
<feature type="repeat" description="BRCA2" evidence="15">
    <location>
        <begin position="1184"/>
        <end position="1218"/>
    </location>
</feature>
<evidence type="ECO:0000256" key="16">
    <source>
        <dbReference type="SAM" id="MobiDB-lite"/>
    </source>
</evidence>
<feature type="repeat" description="BRCA2" evidence="15">
    <location>
        <begin position="2002"/>
        <end position="2036"/>
    </location>
</feature>
<dbReference type="Gene3D" id="2.40.50.140">
    <property type="entry name" value="Nucleic acid-binding proteins"/>
    <property type="match status" value="3"/>
</dbReference>
<sequence>MPIEYKRKPTFFEIFKERCRKADLGPISLNWFEELSSEAPLYNSESLEESEYKTNSYEPHLFKTPQRKAFYHQLASTPIIFKEHGQTLPLYQSPLKELGKDIVHNECKNHHKMTVKRHHVIDVTSPSLKSCLRESPLALRCTQVTPQRERPGIGQTPKHISESLGVEVDSDMSWSSSLATPPTCSSTVLIVKNEEAPETEFPNDATILKSCFSNYNESLRKNDGFIPSVVDNENKNQREPISHGLGKMVRNSFGRINTDKDHLGVPNVNASALEDEVPELTADVPEEVPFSLCLPKTRIRNLQKTKGKSRKKIFCETRTDELSEEPEKEVKENKHSFASEVELSDRDPLDTDVADQKPFGTSREEISTEAESSSGCGWSQLTLSGLSGTRMPKITPLHVLPCNQNNSEKDVIDTKKEPISFIPSENSLPCFSSLPKPEKVFHEEALVDECERQHLESQEDSVLGRKQAGSGTSQVASPIQGIRKSIFKTREPLEETFDTVFSDNVTNLNFKETEASESRLEIQAVCSQTENSLCPISVDNESWPATISSVPVKNAGLISTLKNKRRKFIYAINDDISHEGKTIQKDKKSELTNPLAQFEANAFEAPFTFINADSGLSNSFVKRNCFQNDTEEPPLSLISSFGDTFSKENSYNNTHISQDLNYKETTVSEEKLQPFTTLETDFLSCLRERPCEVDRKSHKVSDTKEGLIAHSAMEQSSIHFESQESPLGGHSNTSTLTVTCCSSKDPPLNPDVDCRGKASYKISEELKYESSKVSIELNKNSPLGKNEMCILSENSKKTELLPPGKYITETTPSVKLQFNQNTELTVIRKDQEETTLISEITVNINSEELFPDNENNFVFQITNDRNSPALRNSKELHKEDLSYTEEPIPKNSSMVIDRDRDKKAAQVLMTEENLDSSTVLHGGMKERRKSGQHHLKVTPDQDLKSYTTLDMKSDRNNDYAEKWSGLLDPVLNHNSGGGFRTASNKEIKLLEHNIKKSRMLFKDIEEQYPTSLSCIDIVNTLSLGNQEKVSKPASFDSQPVNTVSAHVESQVFVSCEDNLTTPQLLSLKQDFNSHHNLTLSQKAEITELSTILEESGSQFEFTQFRKPSRIIQGNTCEMPGNQVVALLASPEERKDVKLPLTIDSSSIGQIDNSKKIDAIGVKQNFPCLLKSNCDKSASCFLTDSEVEFGGFYSALGTKLSVSSEALQKAVKLFSDIENSEETSAVQVDPGSSFSSEFCHSVTSVFKIKNNSNKNFDKTSKCQVTLQNNIEMTTGIFVKNYTRNTKSEDKKYTCSQRNSCKLEDYDSKSSISDRIYTDESDLACVDQYNKHLKPSSQFVRDGNIQIKESLSDLTCLEAVKAEEACHVKFSNKEQLTAGKMEQNIKDTGISFQTVSGKNIRVSKESLNKIANFFDQETEELTLFSDSLNSKFLSGINKNNMGISRHRETVSIKNKILEDCIPIGNASQLPTFQQLPECKIEKIKEPTVLSFHTASGKKVKITQESLDKVKNLFDEKQHVSKVTSFSHQVAKIVKDREVCKEGLALAYERIEITAPKYNNENFVSKDTGVLPKQTDNLNRQTKNLKTSNNIPFKSQVHENIKKEIEKNPATCCINQIPCSAIEDSALAFYTGHGRKISVSQASLSKAKKWFKELDDQLEERNAGKVVCLKEYPGDYVGNPSYENSLNSIKTENENNLASANQGPTYLSNCSMYNSHPEHSTFCHSDDTCNESGYFSKNTVDPDIQPIMQNVEDKNNAFPPQRSTIKNVNTYLQTINEDVCVQKVETNSLPCTTKNVTIDLAIPDSNDCGVGSPAFSTASKIISRKTVKERFTDNCDKITKQNTESKSHTCQIRCHKALDNSQGSICPDSLSDKEHINSNKVFAATQNEQSVSGVEKAPGISPRVSLKASDVCKFNIAELPQPDFPPRTCGIFSTASGKFVQVSNASLQKAKHMFSEIEGSATQLSSTVAFKSSEQSDRFTRDENAVVHDFQNVQSFPETALWNVDSSVFSGFSTASGKQVAISESALHKVKEMLEEFDSIGTEYIQHSLTSKQNVSKILPLPHVHKRSSEYSVNSEMQKAYNNELKLPSCYNIESGSSENINSIKVSSNVSQFKQDTQLVLGTKVFLKNTDLLGKEQTLPRNIEVEIGKTQTFSKVPLRTNVEDCSAYSEKPENCFETEAVEIAKAFMEDGELTDSEPPSCAHYSLLTCPNSKEILLNSRSRKRRIAVNPVGDPPIKRSLLNEFDKIIENKGEFLKPSKSTPDGTIKDRRLFMHHVSLEPVTCGPFCTRKERQEIQNPHFTAPGQEFLSKSHLFEHSTLEKSSSNLPVSVQPTGKVPVTGNEKKRCPITTGKSTKVFVPPFKTKSHFHGDEHCITKNVSLEGSKQKLNYADSENIINESKIHQFNKNDLITSLQHARDLQDMRIKKKERQHIFPQPGSLYLAKTSTLPRISLKAAVRGQVPSACPHKQLYMYGVSKQCIKINSKNAECFQFSIQDYFGKENLHAGKGIQLADGGWLIPSNDGKAGKEEFYRALCDTPGVDPKLVSRVWVYNHYRWIIWKLAAMEFSFPKEFANRCLNPERVLLQLKYRYDVEIDSSRRSAIKKIVERDDTPAKTLVLCVSDIISSSTSISETSGVDTKKVDVIELTDGWYAVKAQLDPPLLALLKSGRLTVGQKIIVHGAELMGSSDACAPLEAPASLMLKISANSTRPACWYTKLGFFPDPRPFPLPLSSLFSDGGNVGCVDIIVQRVYPMQWVEKTASGLYVFRNEKEEEKEATKFAEVQQKKLEALFTKIQAEFKDPEENKTKQCMPSHALTRQQVHSLQDGADLYEAVKNAPDPDYLEGYFTEEQLRALNNHRQMLNDKKQAQIQLEFRKALESAEQEEQGLSRDVTTVWKLRIESYKKNEKSAILSIWRPSSDLHSLLTEGKRYRIYHLATSKSKSKSERTNIQLATTKKTQYQQLPASDEILFQVYQPRAPLHFSRLLEPAFQPPCSEVDLVGFVVSIVKKIGLGPLVYLSDECLNLLAVKFWTDPNEDVIKPHMLITASNLQWRSESQSGIPTLFAGDFSMFSGSPKEAHFQETVNRMKHAVENIDSFCNNAKRKLIHLLNANSPRWSTPTRDSKPELCPAPILLATGNKLLRSSPNCERSHHSPLSQCTPKDKSVSVPVSPQMASKSCKGERELDYPRNCRKRKALDFLSRLPLPPPVSPICTFVSPAAQKAFQPPRSCGTKYETPIKKKESSSPRMTPLKKANQISLLERDSIADEELALLNTQALVSTSVGDNQCLSLSESTRTSSNSDHHMTPLLRDQHAGPKYIKESISGIAKAKGTDMTEKLLS</sequence>
<keyword evidence="11" id="KW-0206">Cytoskeleton</keyword>
<evidence type="ECO:0000256" key="3">
    <source>
        <dbReference type="ARBA" id="ARBA00022490"/>
    </source>
</evidence>
<evidence type="ECO:0000256" key="2">
    <source>
        <dbReference type="ARBA" id="ARBA00004300"/>
    </source>
</evidence>
<dbReference type="FunFam" id="2.40.50.140:FF:000211">
    <property type="entry name" value="breast cancer type 2 susceptibility protein"/>
    <property type="match status" value="1"/>
</dbReference>
<dbReference type="Pfam" id="PF09104">
    <property type="entry name" value="BRCA-2_OB3"/>
    <property type="match status" value="1"/>
</dbReference>